<name>A0A919M4U6_9ACTN</name>
<proteinExistence type="predicted"/>
<evidence type="ECO:0000313" key="2">
    <source>
        <dbReference type="EMBL" id="GID65992.1"/>
    </source>
</evidence>
<feature type="region of interest" description="Disordered" evidence="1">
    <location>
        <begin position="28"/>
        <end position="83"/>
    </location>
</feature>
<evidence type="ECO:0000256" key="1">
    <source>
        <dbReference type="SAM" id="MobiDB-lite"/>
    </source>
</evidence>
<dbReference type="AlphaFoldDB" id="A0A919M4U6"/>
<comment type="caution">
    <text evidence="2">The sequence shown here is derived from an EMBL/GenBank/DDBJ whole genome shotgun (WGS) entry which is preliminary data.</text>
</comment>
<organism evidence="2 3">
    <name type="scientific">Actinoplanes cyaneus</name>
    <dbReference type="NCBI Taxonomy" id="52696"/>
    <lineage>
        <taxon>Bacteria</taxon>
        <taxon>Bacillati</taxon>
        <taxon>Actinomycetota</taxon>
        <taxon>Actinomycetes</taxon>
        <taxon>Micromonosporales</taxon>
        <taxon>Micromonosporaceae</taxon>
        <taxon>Actinoplanes</taxon>
    </lineage>
</organism>
<protein>
    <submittedName>
        <fullName evidence="2">Uncharacterized protein</fullName>
    </submittedName>
</protein>
<sequence>MALRVEAAGLPRVGVERNFGPCVKRHGEIERGQGHMRGPAGPGDGQQGMFAAGPQTAHGARSPPTQTIREQPFPARAGVTRGNAADLRAENQRINSRHVPPMLGFHRAKPPYGDKSAPNRTVGPTVSAPPGRMFEDAAEQD</sequence>
<gene>
    <name evidence="2" type="ORF">Acy02nite_38730</name>
</gene>
<evidence type="ECO:0000313" key="3">
    <source>
        <dbReference type="Proteomes" id="UP000619479"/>
    </source>
</evidence>
<dbReference type="Proteomes" id="UP000619479">
    <property type="component" value="Unassembled WGS sequence"/>
</dbReference>
<keyword evidence="3" id="KW-1185">Reference proteome</keyword>
<reference evidence="2" key="1">
    <citation type="submission" date="2021-01" db="EMBL/GenBank/DDBJ databases">
        <title>Whole genome shotgun sequence of Actinoplanes cyaneus NBRC 14990.</title>
        <authorList>
            <person name="Komaki H."/>
            <person name="Tamura T."/>
        </authorList>
    </citation>
    <scope>NUCLEOTIDE SEQUENCE</scope>
    <source>
        <strain evidence="2">NBRC 14990</strain>
    </source>
</reference>
<dbReference type="EMBL" id="BOMH01000028">
    <property type="protein sequence ID" value="GID65992.1"/>
    <property type="molecule type" value="Genomic_DNA"/>
</dbReference>
<feature type="region of interest" description="Disordered" evidence="1">
    <location>
        <begin position="95"/>
        <end position="141"/>
    </location>
</feature>
<accession>A0A919M4U6</accession>